<evidence type="ECO:0000313" key="6">
    <source>
        <dbReference type="EMBL" id="PNY80868.1"/>
    </source>
</evidence>
<keyword evidence="3 5" id="KW-1133">Transmembrane helix</keyword>
<feature type="transmembrane region" description="Helical" evidence="5">
    <location>
        <begin position="247"/>
        <end position="280"/>
    </location>
</feature>
<feature type="transmembrane region" description="Helical" evidence="5">
    <location>
        <begin position="32"/>
        <end position="59"/>
    </location>
</feature>
<feature type="transmembrane region" description="Helical" evidence="5">
    <location>
        <begin position="164"/>
        <end position="181"/>
    </location>
</feature>
<reference evidence="6 7" key="1">
    <citation type="submission" date="2018-01" db="EMBL/GenBank/DDBJ databases">
        <title>Deinococcus koreensis sp. nov., a radiation-resistant bacterium isolated from river water.</title>
        <authorList>
            <person name="Choi A."/>
        </authorList>
    </citation>
    <scope>NUCLEOTIDE SEQUENCE [LARGE SCALE GENOMIC DNA]</scope>
    <source>
        <strain evidence="6 7">SJW1-2</strain>
    </source>
</reference>
<evidence type="ECO:0000256" key="3">
    <source>
        <dbReference type="ARBA" id="ARBA00022989"/>
    </source>
</evidence>
<keyword evidence="7" id="KW-1185">Reference proteome</keyword>
<feature type="transmembrane region" description="Helical" evidence="5">
    <location>
        <begin position="139"/>
        <end position="158"/>
    </location>
</feature>
<evidence type="ECO:0000256" key="2">
    <source>
        <dbReference type="ARBA" id="ARBA00022692"/>
    </source>
</evidence>
<dbReference type="Pfam" id="PF01040">
    <property type="entry name" value="UbiA"/>
    <property type="match status" value="1"/>
</dbReference>
<dbReference type="AlphaFoldDB" id="A0A2K3UWG1"/>
<dbReference type="InterPro" id="IPR044878">
    <property type="entry name" value="UbiA_sf"/>
</dbReference>
<keyword evidence="6" id="KW-0808">Transferase</keyword>
<dbReference type="GO" id="GO:0016765">
    <property type="term" value="F:transferase activity, transferring alkyl or aryl (other than methyl) groups"/>
    <property type="evidence" value="ECO:0007669"/>
    <property type="project" value="InterPro"/>
</dbReference>
<comment type="subcellular location">
    <subcellularLocation>
        <location evidence="1">Membrane</location>
        <topology evidence="1">Multi-pass membrane protein</topology>
    </subcellularLocation>
</comment>
<keyword evidence="2 5" id="KW-0812">Transmembrane</keyword>
<organism evidence="6 7">
    <name type="scientific">Deinococcus koreensis</name>
    <dbReference type="NCBI Taxonomy" id="2054903"/>
    <lineage>
        <taxon>Bacteria</taxon>
        <taxon>Thermotogati</taxon>
        <taxon>Deinococcota</taxon>
        <taxon>Deinococci</taxon>
        <taxon>Deinococcales</taxon>
        <taxon>Deinococcaceae</taxon>
        <taxon>Deinococcus</taxon>
    </lineage>
</organism>
<evidence type="ECO:0000256" key="5">
    <source>
        <dbReference type="SAM" id="Phobius"/>
    </source>
</evidence>
<evidence type="ECO:0000313" key="7">
    <source>
        <dbReference type="Proteomes" id="UP000236379"/>
    </source>
</evidence>
<dbReference type="Gene3D" id="1.10.357.140">
    <property type="entry name" value="UbiA prenyltransferase"/>
    <property type="match status" value="1"/>
</dbReference>
<dbReference type="GO" id="GO:0016020">
    <property type="term" value="C:membrane"/>
    <property type="evidence" value="ECO:0007669"/>
    <property type="project" value="UniProtKB-SubCell"/>
</dbReference>
<dbReference type="CDD" id="cd13964">
    <property type="entry name" value="PT_UbiA_1"/>
    <property type="match status" value="1"/>
</dbReference>
<feature type="transmembrane region" description="Helical" evidence="5">
    <location>
        <begin position="105"/>
        <end position="127"/>
    </location>
</feature>
<dbReference type="EMBL" id="PPPD01000001">
    <property type="protein sequence ID" value="PNY80868.1"/>
    <property type="molecule type" value="Genomic_DNA"/>
</dbReference>
<name>A0A2K3UWG1_9DEIO</name>
<accession>A0A2K3UWG1</accession>
<sequence length="288" mass="30231">MSSSAVRTSAPRWRGHLSLARISNSPTVLTNVLAGAALVGGGGLRMGLVAVAMVLFYTAGMYLNDLLDLNLDRRERPERPLPSGLIPVNEAWVVTAALFGVGGVLLALAGGGAFISGLVLAALIVLYDAWHKTNPLSPVIMAATRALVYVTAALTFTSAPGSALTVWAGLLAAYIIGLTYLAKTENRPGMARYWPVALMAAPVVYALVGAFSWPVGLIALGLAAWIARCLSFVYGKQRNVGAAIGRLIAGVCLLDAVVLASVGAWAWLPVALAAFLLTLWWQRHIKGT</sequence>
<dbReference type="Proteomes" id="UP000236379">
    <property type="component" value="Unassembled WGS sequence"/>
</dbReference>
<gene>
    <name evidence="6" type="ORF">CVO96_05340</name>
</gene>
<evidence type="ECO:0000256" key="4">
    <source>
        <dbReference type="ARBA" id="ARBA00023136"/>
    </source>
</evidence>
<evidence type="ECO:0000256" key="1">
    <source>
        <dbReference type="ARBA" id="ARBA00004141"/>
    </source>
</evidence>
<dbReference type="OrthoDB" id="508337at2"/>
<dbReference type="InterPro" id="IPR050475">
    <property type="entry name" value="Prenyltransferase_related"/>
</dbReference>
<keyword evidence="4 5" id="KW-0472">Membrane</keyword>
<comment type="caution">
    <text evidence="6">The sequence shown here is derived from an EMBL/GenBank/DDBJ whole genome shotgun (WGS) entry which is preliminary data.</text>
</comment>
<protein>
    <submittedName>
        <fullName evidence="6">Prenyltransferase</fullName>
    </submittedName>
</protein>
<dbReference type="InterPro" id="IPR000537">
    <property type="entry name" value="UbiA_prenyltransferase"/>
</dbReference>
<dbReference type="PANTHER" id="PTHR42723:SF1">
    <property type="entry name" value="CHLOROPHYLL SYNTHASE, CHLOROPLASTIC"/>
    <property type="match status" value="1"/>
</dbReference>
<dbReference type="RefSeq" id="WP_103311158.1">
    <property type="nucleotide sequence ID" value="NZ_PPPD01000001.1"/>
</dbReference>
<proteinExistence type="predicted"/>
<dbReference type="PANTHER" id="PTHR42723">
    <property type="entry name" value="CHLOROPHYLL SYNTHASE"/>
    <property type="match status" value="1"/>
</dbReference>